<gene>
    <name evidence="1" type="ORF">NM688_g769</name>
</gene>
<reference evidence="1" key="1">
    <citation type="submission" date="2022-07" db="EMBL/GenBank/DDBJ databases">
        <title>Genome Sequence of Phlebia brevispora.</title>
        <authorList>
            <person name="Buettner E."/>
        </authorList>
    </citation>
    <scope>NUCLEOTIDE SEQUENCE</scope>
    <source>
        <strain evidence="1">MPL23</strain>
    </source>
</reference>
<proteinExistence type="predicted"/>
<organism evidence="1 2">
    <name type="scientific">Phlebia brevispora</name>
    <dbReference type="NCBI Taxonomy" id="194682"/>
    <lineage>
        <taxon>Eukaryota</taxon>
        <taxon>Fungi</taxon>
        <taxon>Dikarya</taxon>
        <taxon>Basidiomycota</taxon>
        <taxon>Agaricomycotina</taxon>
        <taxon>Agaricomycetes</taxon>
        <taxon>Polyporales</taxon>
        <taxon>Meruliaceae</taxon>
        <taxon>Phlebia</taxon>
    </lineage>
</organism>
<keyword evidence="2" id="KW-1185">Reference proteome</keyword>
<dbReference type="Proteomes" id="UP001148662">
    <property type="component" value="Unassembled WGS sequence"/>
</dbReference>
<protein>
    <submittedName>
        <fullName evidence="1">Uncharacterized protein</fullName>
    </submittedName>
</protein>
<evidence type="ECO:0000313" key="1">
    <source>
        <dbReference type="EMBL" id="KAJ3558691.1"/>
    </source>
</evidence>
<name>A0ACC1TDJ3_9APHY</name>
<dbReference type="EMBL" id="JANHOG010000072">
    <property type="protein sequence ID" value="KAJ3558691.1"/>
    <property type="molecule type" value="Genomic_DNA"/>
</dbReference>
<accession>A0ACC1TDJ3</accession>
<comment type="caution">
    <text evidence="1">The sequence shown here is derived from an EMBL/GenBank/DDBJ whole genome shotgun (WGS) entry which is preliminary data.</text>
</comment>
<sequence length="220" mass="25724">MPPYAFSTLNDMPPQVFSVKTIYSMSFMMVIFSVAYYSAHYGLSKRATWRDRYTWIWLTFDAMTHFSWEAIFLWNSILGRTAFGNSGLLVDMVKEYALADYRWGLADPTIVSLEILTVLCAGPMACYILKQLSADDPARHYWIIILCTAEIYGTWMTFCPEWLTGNQNLVTSNPLYFWFYLTFMNGIWIVVPLVLLWDSYRYVSNSLRFAQKERPTGWSR</sequence>
<evidence type="ECO:0000313" key="2">
    <source>
        <dbReference type="Proteomes" id="UP001148662"/>
    </source>
</evidence>